<reference evidence="1" key="1">
    <citation type="submission" date="2016-04" db="EMBL/GenBank/DDBJ databases">
        <authorList>
            <person name="Evans L.H."/>
            <person name="Alamgir A."/>
            <person name="Owens N."/>
            <person name="Weber N.D."/>
            <person name="Virtaneva K."/>
            <person name="Barbian K."/>
            <person name="Babar A."/>
            <person name="Rosenke K."/>
        </authorList>
    </citation>
    <scope>NUCLEOTIDE SEQUENCE</scope>
    <source>
        <strain evidence="1">Nono1</strain>
    </source>
</reference>
<organism evidence="1">
    <name type="scientific">Nonomuraea gerenzanensis</name>
    <dbReference type="NCBI Taxonomy" id="93944"/>
    <lineage>
        <taxon>Bacteria</taxon>
        <taxon>Bacillati</taxon>
        <taxon>Actinomycetota</taxon>
        <taxon>Actinomycetes</taxon>
        <taxon>Streptosporangiales</taxon>
        <taxon>Streptosporangiaceae</taxon>
        <taxon>Nonomuraea</taxon>
    </lineage>
</organism>
<sequence>MYGNWRAERPPEPGERVRGVFTQVDEALTVLDWMPESFIPARPAENPAAG</sequence>
<dbReference type="EMBL" id="LT559118">
    <property type="protein sequence ID" value="SBO93304.1"/>
    <property type="molecule type" value="Genomic_DNA"/>
</dbReference>
<name>A0A1M4E3E2_9ACTN</name>
<evidence type="ECO:0000313" key="1">
    <source>
        <dbReference type="EMBL" id="SBO93304.1"/>
    </source>
</evidence>
<dbReference type="AlphaFoldDB" id="A0A1M4E3E2"/>
<accession>A0A1M4E3E2</accession>
<protein>
    <submittedName>
        <fullName evidence="1">Uncharacterized protein</fullName>
    </submittedName>
</protein>
<gene>
    <name evidence="1" type="ORF">BN4615_P2818</name>
</gene>
<proteinExistence type="predicted"/>